<name>A0A143CFE3_GLAPU</name>
<dbReference type="NCBIfam" id="NF007386">
    <property type="entry name" value="PRK09907.1"/>
    <property type="match status" value="1"/>
</dbReference>
<dbReference type="GO" id="GO:0004521">
    <property type="term" value="F:RNA endonuclease activity"/>
    <property type="evidence" value="ECO:0007669"/>
    <property type="project" value="TreeGrafter"/>
</dbReference>
<gene>
    <name evidence="2" type="primary">mazF</name>
    <name evidence="1" type="ORF">J1G54_03500</name>
    <name evidence="2" type="ORF">QBL01_09905</name>
</gene>
<reference evidence="1" key="1">
    <citation type="submission" date="2021-03" db="EMBL/GenBank/DDBJ databases">
        <title>Characterization of a novel Integrative Conjugative Element in Glaesserella parasuis.</title>
        <authorList>
            <person name="Hu G."/>
            <person name="Sun H."/>
        </authorList>
    </citation>
    <scope>NUCLEOTIDE SEQUENCE</scope>
    <source>
        <strain evidence="1">GHP1807</strain>
    </source>
</reference>
<dbReference type="GO" id="GO:0016787">
    <property type="term" value="F:hydrolase activity"/>
    <property type="evidence" value="ECO:0007669"/>
    <property type="project" value="UniProtKB-KW"/>
</dbReference>
<dbReference type="PANTHER" id="PTHR33988">
    <property type="entry name" value="ENDORIBONUCLEASE MAZF-RELATED"/>
    <property type="match status" value="1"/>
</dbReference>
<evidence type="ECO:0000313" key="1">
    <source>
        <dbReference type="EMBL" id="QSX17612.1"/>
    </source>
</evidence>
<organism evidence="2 3">
    <name type="scientific">Glaesserella parasuis</name>
    <name type="common">Haemophilus parasuis</name>
    <dbReference type="NCBI Taxonomy" id="738"/>
    <lineage>
        <taxon>Bacteria</taxon>
        <taxon>Pseudomonadati</taxon>
        <taxon>Pseudomonadota</taxon>
        <taxon>Gammaproteobacteria</taxon>
        <taxon>Pasteurellales</taxon>
        <taxon>Pasteurellaceae</taxon>
        <taxon>Glaesserella</taxon>
    </lineage>
</organism>
<proteinExistence type="predicted"/>
<dbReference type="RefSeq" id="WP_005710599.1">
    <property type="nucleotide sequence ID" value="NZ_CBCRUP010000018.1"/>
</dbReference>
<evidence type="ECO:0000313" key="2">
    <source>
        <dbReference type="EMBL" id="WGE09553.1"/>
    </source>
</evidence>
<accession>A0A143CFE3</accession>
<dbReference type="Pfam" id="PF02452">
    <property type="entry name" value="PemK_toxin"/>
    <property type="match status" value="1"/>
</dbReference>
<evidence type="ECO:0000313" key="3">
    <source>
        <dbReference type="Proteomes" id="UP001222296"/>
    </source>
</evidence>
<dbReference type="PANTHER" id="PTHR33988:SF3">
    <property type="entry name" value="ENDORIBONUCLEASE TOXIN CHPB-RELATED"/>
    <property type="match status" value="1"/>
</dbReference>
<dbReference type="EMBL" id="CP121769">
    <property type="protein sequence ID" value="WGE09553.1"/>
    <property type="molecule type" value="Genomic_DNA"/>
</dbReference>
<dbReference type="EC" id="3.1.27.-" evidence="2"/>
<sequence>MTTQEYIPDVGDIIWLDFDPQAGHEQAGHRPALVLTPTIYNRQTGLLICCPLTTKVKGYPFEVNIAGTPQNVVLSDQIKSLDWRIRHAKFKGKINHHQLSEVKAKIATLLQISE</sequence>
<dbReference type="EMBL" id="CP071491">
    <property type="protein sequence ID" value="QSX17612.1"/>
    <property type="molecule type" value="Genomic_DNA"/>
</dbReference>
<dbReference type="KEGG" id="hpak:JT17_03890"/>
<dbReference type="Proteomes" id="UP000662736">
    <property type="component" value="Chromosome"/>
</dbReference>
<reference evidence="2" key="2">
    <citation type="submission" date="2023-04" db="EMBL/GenBank/DDBJ databases">
        <title>Molecular characterization of the Integrative and Conjugative elements harboring multidrug-resistance gene from Glaesserella (Haemophilus) parasuis.</title>
        <authorList>
            <person name="Che Y."/>
            <person name="Zhou L."/>
        </authorList>
    </citation>
    <scope>NUCLEOTIDE SEQUENCE</scope>
    <source>
        <strain evidence="2">Z44</strain>
    </source>
</reference>
<keyword evidence="2" id="KW-0378">Hydrolase</keyword>
<dbReference type="Proteomes" id="UP001222296">
    <property type="component" value="Chromosome"/>
</dbReference>
<dbReference type="GO" id="GO:0016075">
    <property type="term" value="P:rRNA catabolic process"/>
    <property type="evidence" value="ECO:0007669"/>
    <property type="project" value="TreeGrafter"/>
</dbReference>
<dbReference type="InterPro" id="IPR003477">
    <property type="entry name" value="PemK-like"/>
</dbReference>
<protein>
    <submittedName>
        <fullName evidence="2">Endoribonuclease MazF</fullName>
        <ecNumber evidence="2">3.1.27.-</ecNumber>
    </submittedName>
</protein>
<dbReference type="GO" id="GO:0006402">
    <property type="term" value="P:mRNA catabolic process"/>
    <property type="evidence" value="ECO:0007669"/>
    <property type="project" value="TreeGrafter"/>
</dbReference>
<dbReference type="AlphaFoldDB" id="A0A143CFE3"/>
<dbReference type="InterPro" id="IPR011067">
    <property type="entry name" value="Plasmid_toxin/cell-grow_inhib"/>
</dbReference>
<dbReference type="KEGG" id="hpas:JL26_06365"/>
<dbReference type="SUPFAM" id="SSF50118">
    <property type="entry name" value="Cell growth inhibitor/plasmid maintenance toxic component"/>
    <property type="match status" value="1"/>
</dbReference>
<dbReference type="GO" id="GO:0003677">
    <property type="term" value="F:DNA binding"/>
    <property type="evidence" value="ECO:0007669"/>
    <property type="project" value="InterPro"/>
</dbReference>
<dbReference type="Gene3D" id="2.30.30.110">
    <property type="match status" value="1"/>
</dbReference>